<evidence type="ECO:0000313" key="4">
    <source>
        <dbReference type="Proteomes" id="UP000664698"/>
    </source>
</evidence>
<dbReference type="NCBIfam" id="TIGR04131">
    <property type="entry name" value="Bac_Flav_CTERM"/>
    <property type="match status" value="1"/>
</dbReference>
<evidence type="ECO:0000313" key="3">
    <source>
        <dbReference type="EMBL" id="MBN7799931.1"/>
    </source>
</evidence>
<dbReference type="SMART" id="SM00089">
    <property type="entry name" value="PKD"/>
    <property type="match status" value="1"/>
</dbReference>
<dbReference type="InterPro" id="IPR025667">
    <property type="entry name" value="SprB_repeat"/>
</dbReference>
<dbReference type="Pfam" id="PF13573">
    <property type="entry name" value="SprB"/>
    <property type="match status" value="1"/>
</dbReference>
<sequence length="2381" mass="254677">MKAKTYIGTSIALALFLGVYQFIFAENPKLSQHLFADHISIFSEAAPENSLDTVKNESVFRFTNTAEVVPIRTGFPFCETFIGFDPRPNAIWDGTLAGGAPNPNVKLTGNSLQLTSNATDENGYVFVDIPFSSAFGLKVSFEFSSWGGDGADGFSFFMFDGSIDATTFEIGGTGGALGYTATRARFDEENLISPGLKGAYLGIGFDELGNFGNSFNGKNGGMEDPSDGPDGTNRPLFKHSVVVRGPSDGNPAIPLSDRDRENAWMSGTPGSGPRWDSYKFIDGRIFDPVQTPTISTNPPDLVDVSQYLHSEKMTLDTDAFADACLDEGFRKVFIDLNPIDVNDRSKGYTVEVQMLVNVGGVIKLINVFDGPINFDFAAPELLKVGFAASTGAQTNFHEIRNVTVQVSNEDELEKPLVGPISEEVCADETKTFDLDVELRNDVNNAFIRCIQLYYSEQEAIDVITAGGTSIPFPPSNDVNSLCPTGNCVDVLCLPERTQRTAYDSTDPTKEAGEFEVYVELIGGVEVPKVRFVPEPGYFGQTSIFYTATDNFGQISEPEEITINILPQPVPVITTLDPLVWEQQETSKIRVLLNASITDTNNNYQWFRDGTAIAGATGIFYLATQAGEYSISVTLPQGCYGESNQVVVELVGDLGPNFQQSPEPETCSGLGSIEVKINDLAISGVASDGSPGNEKWKIVTSAGELVEDWTFLAQGQSEIMYTGLEAGEYVLLIGDEYRSGQPGSDGTPLYRHEMPFTILPNQSPLQLTSVVVTPESCFGSGGQIILNASGGDGPTSYSFNLINQTTGVSIAPGSIAGGQAIFSLLPQGVYDIEVRSAALCLLTDVATITGPTSELDLALVESNGISCGISDSGSIHWRASEGTAPYSFVSLERNGVLVPSPSFTRTAGDFVFTNLIEGDYTFNVKDANECLLTSSPVSLSVQAAPEFEVVDVIICEGGVASLQPLIVELSNSEPTFSWKNHDGVAISSNTTIGGVTYSFVDDGNPATPMELLVQGLSAGVYDFTLSISGANTCNQPDQVVAITVTPLPIIANIGKLNASCFQQQDGRLEVILDPAFDPAAHSFELVGVSAPQDSNIFENLPAGTYEISVVNKISNCETVSESVEIAEPALLGVEVLDQQNPTCDSDNGFISFTITGGTPAYSVLIDSRPIDEFNYSETGGAYTVQSLGPGNYVVEIIDSKSCQALTSSPIVLSNEPLDPISVTIDDLEICAGDEATITPLVTTAGTFELTWYKDAAATQEIKTTSTPNPSGVTYTVDAAAGSLKIQGLPVGDQLVYMVVSGPNLCPRPAYPAKIKVYEPLKATLAISDETCFGAQDGNIEVIATGADGSYEYSLNGGTFTSNRLFSSLAPGTYTVEVRSQNGCGFSSSGTVAGSSEPISTNVPDQIRASCGLGNGGFENLVITGGWGGYTIKWTQGSPSGSVVAGDEKGASNLFPGDYFLSVTDQKGCTEIFQFNLGVLSDPEYTLVPTMDVCEGSQVEIRPVHLQPSPNLPPAAFTEVRWYKKPNQVDPIQNGPDPLKLGVVYTIDDSDWLNPKLLVDGLPVGVHNYYFYVECTGVELSSKVEIFPIPKVEFSALSETCFDAADGKIKIVEGAEPNLRYSVDGNPETTQAILEAQLFEPGKYSIVVTRDGVGCPTAPVEVEILKAPSPLSINDISPLDPGCGAQNGKIEGEISGGWPGYEISLLEGNTKLTTLSSEDGKFSFGDLSPGDFTVEVVDQKGCSISSSLVTLLPGPTRIDVKDLEICEGEVAEIIPELEPATPGALISWYFDANKSQPIISSPDPTSDGKIYQIDTQGVLTVSGLKSSDGTQTYYSAVSGVGVCPGFTASPKVTVKQAPILSSKVDPVACFGDLGTITLTASSGDGSYLFSLDGLNFQSSGEFEVQPGIYTAYAQSGGCVTSLSNIEVLSPDAALVVQNSQIVNPSCDNSDGQLGFTFSGGHGDTYTLNLKKEDEVFRTETIDGTNFLFDQLPAGDYELEITDDFCKVSTPLLQLTGTSTPISANDVEVCFGSVIELVPYTSQTGVSPVWSWFKDTSGTRPILNGQTEGSVTYRIASNGTLSISGLPASPNPYLYYLEISGDNICPPELLEVKASVYSIPNLKVSNPSIVCDPNQTVDLTQFIEGFNPSVFDYKIISPNGSAMTLPESEKVNLTGDYKVSSAYKGLGCWNREQSIRVIVSDAELIPEFRYEADLGGGVIVSDSDVQILEDVVFYDQSQGKILVWNWDFGDGTSSSSQNPSHEYIQTGTYIVKLTTIDEFGCVAEIQKTIQAKDDYLLMVPNAFTPSGTKNQYFVPQHRGIVKMEFYVFSAWGELLFSTQSLESQGWDGNINGKPAPPDNYVYKVVFSTKSGENIEKAGTFVLIR</sequence>
<dbReference type="InterPro" id="IPR022409">
    <property type="entry name" value="PKD/Chitinase_dom"/>
</dbReference>
<dbReference type="InterPro" id="IPR035986">
    <property type="entry name" value="PKD_dom_sf"/>
</dbReference>
<dbReference type="InterPro" id="IPR013320">
    <property type="entry name" value="ConA-like_dom_sf"/>
</dbReference>
<dbReference type="Gene3D" id="2.60.120.200">
    <property type="match status" value="1"/>
</dbReference>
<gene>
    <name evidence="3" type="ORF">J0A67_03615</name>
</gene>
<dbReference type="PROSITE" id="PS50093">
    <property type="entry name" value="PKD"/>
    <property type="match status" value="1"/>
</dbReference>
<dbReference type="SUPFAM" id="SSF49899">
    <property type="entry name" value="Concanavalin A-like lectins/glucanases"/>
    <property type="match status" value="1"/>
</dbReference>
<reference evidence="3 4" key="1">
    <citation type="submission" date="2021-03" db="EMBL/GenBank/DDBJ databases">
        <title>novel species isolated from a fishpond in China.</title>
        <authorList>
            <person name="Lu H."/>
            <person name="Cai Z."/>
        </authorList>
    </citation>
    <scope>NUCLEOTIDE SEQUENCE [LARGE SCALE GENOMIC DNA]</scope>
    <source>
        <strain evidence="3 4">JCM 31546</strain>
    </source>
</reference>
<dbReference type="EMBL" id="JAFKCW010000001">
    <property type="protein sequence ID" value="MBN7799931.1"/>
    <property type="molecule type" value="Genomic_DNA"/>
</dbReference>
<dbReference type="InterPro" id="IPR026341">
    <property type="entry name" value="T9SS_type_B"/>
</dbReference>
<organism evidence="3 4">
    <name type="scientific">Algoriphagus aestuariicola</name>
    <dbReference type="NCBI Taxonomy" id="1852016"/>
    <lineage>
        <taxon>Bacteria</taxon>
        <taxon>Pseudomonadati</taxon>
        <taxon>Bacteroidota</taxon>
        <taxon>Cytophagia</taxon>
        <taxon>Cytophagales</taxon>
        <taxon>Cyclobacteriaceae</taxon>
        <taxon>Algoriphagus</taxon>
    </lineage>
</organism>
<dbReference type="SUPFAM" id="SSF49299">
    <property type="entry name" value="PKD domain"/>
    <property type="match status" value="1"/>
</dbReference>
<evidence type="ECO:0000256" key="1">
    <source>
        <dbReference type="SAM" id="MobiDB-lite"/>
    </source>
</evidence>
<dbReference type="InterPro" id="IPR013783">
    <property type="entry name" value="Ig-like_fold"/>
</dbReference>
<name>A0ABS3BKV6_9BACT</name>
<keyword evidence="4" id="KW-1185">Reference proteome</keyword>
<comment type="caution">
    <text evidence="3">The sequence shown here is derived from an EMBL/GenBank/DDBJ whole genome shotgun (WGS) entry which is preliminary data.</text>
</comment>
<dbReference type="RefSeq" id="WP_206567902.1">
    <property type="nucleotide sequence ID" value="NZ_JAFKCW010000001.1"/>
</dbReference>
<dbReference type="InterPro" id="IPR000601">
    <property type="entry name" value="PKD_dom"/>
</dbReference>
<dbReference type="Gene3D" id="2.60.40.10">
    <property type="entry name" value="Immunoglobulins"/>
    <property type="match status" value="2"/>
</dbReference>
<accession>A0ABS3BKV6</accession>
<evidence type="ECO:0000259" key="2">
    <source>
        <dbReference type="PROSITE" id="PS50093"/>
    </source>
</evidence>
<dbReference type="Pfam" id="PF18911">
    <property type="entry name" value="PKD_4"/>
    <property type="match status" value="1"/>
</dbReference>
<dbReference type="Proteomes" id="UP000664698">
    <property type="component" value="Unassembled WGS sequence"/>
</dbReference>
<dbReference type="CDD" id="cd00146">
    <property type="entry name" value="PKD"/>
    <property type="match status" value="1"/>
</dbReference>
<protein>
    <submittedName>
        <fullName evidence="3">T9SS type B sorting domain-containing protein</fullName>
    </submittedName>
</protein>
<proteinExistence type="predicted"/>
<feature type="domain" description="PKD" evidence="2">
    <location>
        <begin position="2211"/>
        <end position="2286"/>
    </location>
</feature>
<dbReference type="SUPFAM" id="SSF117074">
    <property type="entry name" value="Hypothetical protein PA1324"/>
    <property type="match status" value="1"/>
</dbReference>
<feature type="region of interest" description="Disordered" evidence="1">
    <location>
        <begin position="248"/>
        <end position="270"/>
    </location>
</feature>